<dbReference type="Pfam" id="PF04073">
    <property type="entry name" value="tRNA_edit"/>
    <property type="match status" value="1"/>
</dbReference>
<keyword evidence="3 4" id="KW-0456">Lyase</keyword>
<evidence type="ECO:0000256" key="1">
    <source>
        <dbReference type="ARBA" id="ARBA00009798"/>
    </source>
</evidence>
<dbReference type="PANTHER" id="PTHR30411:SF0">
    <property type="entry name" value="CYS-TRNA(PRO)_CYS-TRNA(CYS) DEACYLASE YBAK"/>
    <property type="match status" value="1"/>
</dbReference>
<evidence type="ECO:0000256" key="4">
    <source>
        <dbReference type="PIRNR" id="PIRNR006181"/>
    </source>
</evidence>
<evidence type="ECO:0000256" key="3">
    <source>
        <dbReference type="ARBA" id="ARBA00023239"/>
    </source>
</evidence>
<gene>
    <name evidence="6" type="ORF">AZE34_03320</name>
</gene>
<dbReference type="NCBIfam" id="TIGR00011">
    <property type="entry name" value="YbaK_EbsC"/>
    <property type="match status" value="1"/>
</dbReference>
<sequence>MKHKKTNAMRMLDRAKINYSVNTFEIGEEHLDGETIAELVHANVKDVYKTLVLENANHDHFVCVIPVSETLDLKEVAHVIGEKKLNLMPMDDLKKVTGYIRGGCSPIGMKHSFPTIIDESALSRDKINVSGGQRGMQIILEPNDLIAVTQAQTARITQH</sequence>
<evidence type="ECO:0000256" key="2">
    <source>
        <dbReference type="ARBA" id="ARBA00022917"/>
    </source>
</evidence>
<protein>
    <recommendedName>
        <fullName evidence="4">Cys-tRNA(Pro)/Cys-tRNA(Cys) deacylase</fullName>
        <ecNumber evidence="4">4.2.-.-</ecNumber>
    </recommendedName>
</protein>
<dbReference type="InterPro" id="IPR004369">
    <property type="entry name" value="Prolyl-tRNA_editing_YbaK/EbsC"/>
</dbReference>
<dbReference type="InterPro" id="IPR007214">
    <property type="entry name" value="YbaK/aa-tRNA-synth-assoc-dom"/>
</dbReference>
<dbReference type="PIRSF" id="PIRSF006181">
    <property type="entry name" value="EbsC_YbaK"/>
    <property type="match status" value="1"/>
</dbReference>
<dbReference type="AlphaFoldDB" id="A0A3S7GU33"/>
<proteinExistence type="inferred from homology"/>
<dbReference type="EMBL" id="CP014567">
    <property type="protein sequence ID" value="AVI05839.1"/>
    <property type="molecule type" value="Genomic_DNA"/>
</dbReference>
<evidence type="ECO:0000259" key="5">
    <source>
        <dbReference type="Pfam" id="PF04073"/>
    </source>
</evidence>
<dbReference type="GO" id="GO:0006412">
    <property type="term" value="P:translation"/>
    <property type="evidence" value="ECO:0007669"/>
    <property type="project" value="UniProtKB-KW"/>
</dbReference>
<dbReference type="CDD" id="cd00002">
    <property type="entry name" value="YbaK_deacylase"/>
    <property type="match status" value="1"/>
</dbReference>
<dbReference type="PANTHER" id="PTHR30411">
    <property type="entry name" value="CYTOPLASMIC PROTEIN"/>
    <property type="match status" value="1"/>
</dbReference>
<accession>A0A3S7GU33</accession>
<dbReference type="Gene3D" id="3.90.960.10">
    <property type="entry name" value="YbaK/aminoacyl-tRNA synthetase-associated domain"/>
    <property type="match status" value="1"/>
</dbReference>
<comment type="similarity">
    <text evidence="1 4">Belongs to the prolyl-tRNA editing family. YbaK/EbsC subfamily.</text>
</comment>
<dbReference type="EC" id="4.2.-.-" evidence="4"/>
<name>A0A3S7GU33_STAHO</name>
<organism evidence="6">
    <name type="scientific">Staphylococcus hominis</name>
    <dbReference type="NCBI Taxonomy" id="1290"/>
    <lineage>
        <taxon>Bacteria</taxon>
        <taxon>Bacillati</taxon>
        <taxon>Bacillota</taxon>
        <taxon>Bacilli</taxon>
        <taxon>Bacillales</taxon>
        <taxon>Staphylococcaceae</taxon>
        <taxon>Staphylococcus</taxon>
    </lineage>
</organism>
<keyword evidence="2 4" id="KW-0648">Protein biosynthesis</keyword>
<reference evidence="6" key="1">
    <citation type="submission" date="2016-02" db="EMBL/GenBank/DDBJ databases">
        <title>Genomic sequence of a clinical Staphylococcus hominis isolate.</title>
        <authorList>
            <person name="McClure J.M."/>
            <person name="Zhang K."/>
        </authorList>
    </citation>
    <scope>NUCLEOTIDE SEQUENCE</scope>
    <source>
        <strain evidence="6">C34847</strain>
    </source>
</reference>
<dbReference type="GO" id="GO:0002161">
    <property type="term" value="F:aminoacyl-tRNA deacylase activity"/>
    <property type="evidence" value="ECO:0007669"/>
    <property type="project" value="InterPro"/>
</dbReference>
<feature type="domain" description="YbaK/aminoacyl-tRNA synthetase-associated" evidence="5">
    <location>
        <begin position="34"/>
        <end position="146"/>
    </location>
</feature>
<dbReference type="GO" id="GO:0016829">
    <property type="term" value="F:lyase activity"/>
    <property type="evidence" value="ECO:0007669"/>
    <property type="project" value="UniProtKB-KW"/>
</dbReference>
<dbReference type="SUPFAM" id="SSF55826">
    <property type="entry name" value="YbaK/ProRS associated domain"/>
    <property type="match status" value="1"/>
</dbReference>
<evidence type="ECO:0000313" key="6">
    <source>
        <dbReference type="EMBL" id="AVI05839.1"/>
    </source>
</evidence>
<dbReference type="InterPro" id="IPR036754">
    <property type="entry name" value="YbaK/aa-tRNA-synt-asso_dom_sf"/>
</dbReference>